<dbReference type="PANTHER" id="PTHR31973">
    <property type="entry name" value="POLYPROTEIN, PUTATIVE-RELATED"/>
    <property type="match status" value="1"/>
</dbReference>
<gene>
    <name evidence="1" type="ORF">KIW84_010843</name>
</gene>
<dbReference type="EMBL" id="JAMSHJ010000001">
    <property type="protein sequence ID" value="KAI5441517.1"/>
    <property type="molecule type" value="Genomic_DNA"/>
</dbReference>
<accession>A0A9D5BA99</accession>
<protein>
    <recommendedName>
        <fullName evidence="3">Transposase MuDR plant domain-containing protein</fullName>
    </recommendedName>
</protein>
<dbReference type="PANTHER" id="PTHR31973:SF187">
    <property type="entry name" value="MUTATOR TRANSPOSASE MUDRA PROTEIN"/>
    <property type="match status" value="1"/>
</dbReference>
<evidence type="ECO:0000313" key="2">
    <source>
        <dbReference type="Proteomes" id="UP001058974"/>
    </source>
</evidence>
<evidence type="ECO:0008006" key="3">
    <source>
        <dbReference type="Google" id="ProtNLM"/>
    </source>
</evidence>
<sequence>MSSSYHHIRNNDDAYDFSAYACATEVDGEMFVEHDVTGIEVTVNSHRCMNEMVEINGCDNERVERFNDSEEERIIFTADGFDGIDVSLPINKDVSDDDNGPNFEKFRKYQLNKNFKFKWSMQFNSPDDFREENREWSVLNGREITFVKNESYRVRVECRDKCGFLMLCSKVGHKHTYSIKIIIDNHTCDRVLDSRFASSRWVAKAVVKKMKTSDTVRIWDIIQDMRHNYSVGITMSRAWKEKLIVKKIIKGDADKQYANLWRYVVELQRVNSWNTMKINVDRPNPSIQPRFKSFYFCFDGCKRGFINGCRPFVRLDGCHLKTKYDGQLLIIMGRDPNDQDFPLSFGVVETKIKDSWR</sequence>
<dbReference type="Proteomes" id="UP001058974">
    <property type="component" value="Chromosome 1"/>
</dbReference>
<dbReference type="AlphaFoldDB" id="A0A9D5BA99"/>
<comment type="caution">
    <text evidence="1">The sequence shown here is derived from an EMBL/GenBank/DDBJ whole genome shotgun (WGS) entry which is preliminary data.</text>
</comment>
<evidence type="ECO:0000313" key="1">
    <source>
        <dbReference type="EMBL" id="KAI5441517.1"/>
    </source>
</evidence>
<reference evidence="1 2" key="1">
    <citation type="journal article" date="2022" name="Nat. Genet.">
        <title>Improved pea reference genome and pan-genome highlight genomic features and evolutionary characteristics.</title>
        <authorList>
            <person name="Yang T."/>
            <person name="Liu R."/>
            <person name="Luo Y."/>
            <person name="Hu S."/>
            <person name="Wang D."/>
            <person name="Wang C."/>
            <person name="Pandey M.K."/>
            <person name="Ge S."/>
            <person name="Xu Q."/>
            <person name="Li N."/>
            <person name="Li G."/>
            <person name="Huang Y."/>
            <person name="Saxena R.K."/>
            <person name="Ji Y."/>
            <person name="Li M."/>
            <person name="Yan X."/>
            <person name="He Y."/>
            <person name="Liu Y."/>
            <person name="Wang X."/>
            <person name="Xiang C."/>
            <person name="Varshney R.K."/>
            <person name="Ding H."/>
            <person name="Gao S."/>
            <person name="Zong X."/>
        </authorList>
    </citation>
    <scope>NUCLEOTIDE SEQUENCE [LARGE SCALE GENOMIC DNA]</scope>
    <source>
        <strain evidence="1 2">cv. Zhongwan 6</strain>
    </source>
</reference>
<dbReference type="Gramene" id="Psat01G0084300-T1">
    <property type="protein sequence ID" value="KAI5441517.1"/>
    <property type="gene ID" value="KIW84_010843"/>
</dbReference>
<keyword evidence="2" id="KW-1185">Reference proteome</keyword>
<organism evidence="1 2">
    <name type="scientific">Pisum sativum</name>
    <name type="common">Garden pea</name>
    <name type="synonym">Lathyrus oleraceus</name>
    <dbReference type="NCBI Taxonomy" id="3888"/>
    <lineage>
        <taxon>Eukaryota</taxon>
        <taxon>Viridiplantae</taxon>
        <taxon>Streptophyta</taxon>
        <taxon>Embryophyta</taxon>
        <taxon>Tracheophyta</taxon>
        <taxon>Spermatophyta</taxon>
        <taxon>Magnoliopsida</taxon>
        <taxon>eudicotyledons</taxon>
        <taxon>Gunneridae</taxon>
        <taxon>Pentapetalae</taxon>
        <taxon>rosids</taxon>
        <taxon>fabids</taxon>
        <taxon>Fabales</taxon>
        <taxon>Fabaceae</taxon>
        <taxon>Papilionoideae</taxon>
        <taxon>50 kb inversion clade</taxon>
        <taxon>NPAAA clade</taxon>
        <taxon>Hologalegina</taxon>
        <taxon>IRL clade</taxon>
        <taxon>Fabeae</taxon>
        <taxon>Lathyrus</taxon>
    </lineage>
</organism>
<proteinExistence type="predicted"/>
<name>A0A9D5BA99_PEA</name>